<evidence type="ECO:0000256" key="2">
    <source>
        <dbReference type="ARBA" id="ARBA00022452"/>
    </source>
</evidence>
<comment type="subcellular location">
    <subcellularLocation>
        <location evidence="8">Cell outer membrane</location>
    </subcellularLocation>
    <subcellularLocation>
        <location evidence="1">Membrane</location>
    </subcellularLocation>
</comment>
<proteinExistence type="inferred from homology"/>
<dbReference type="PROSITE" id="PS51779">
    <property type="entry name" value="POTRA"/>
    <property type="match status" value="5"/>
</dbReference>
<dbReference type="Proteomes" id="UP000809431">
    <property type="component" value="Unassembled WGS sequence"/>
</dbReference>
<dbReference type="PANTHER" id="PTHR12815">
    <property type="entry name" value="SORTING AND ASSEMBLY MACHINERY SAMM50 PROTEIN FAMILY MEMBER"/>
    <property type="match status" value="1"/>
</dbReference>
<evidence type="ECO:0000256" key="1">
    <source>
        <dbReference type="ARBA" id="ARBA00004370"/>
    </source>
</evidence>
<dbReference type="Gene3D" id="3.10.20.310">
    <property type="entry name" value="membrane protein fhac"/>
    <property type="match status" value="5"/>
</dbReference>
<dbReference type="NCBIfam" id="TIGR03303">
    <property type="entry name" value="OM_YaeT"/>
    <property type="match status" value="1"/>
</dbReference>
<dbReference type="Pfam" id="PF07244">
    <property type="entry name" value="POTRA"/>
    <property type="match status" value="5"/>
</dbReference>
<keyword evidence="4 8" id="KW-0732">Signal</keyword>
<sequence precursor="true">MTLKPLHLLLAAALSSASVAAHAVAPFVIKDIRVEGLQRTDPGTVFSYLPVKVGDRFDDSRATESIKSLFATGFFNDVRVESDGSVLIVTVEERPTIAQININGSKLLEKDQIKTALKGQNFAEGRIFDQAVLDAGVNELKQQYYSRGRYSVIIKTTITKLERNRVGVQFDISEGEVARIQQINVVGNKAFSDSDINGLFALTTPNWMSWYTKSDQYSKQTLSADLEKLRSYYLDRGYLEFNIDSTQVAISENREDMFLTVNVTEGDQYTVSDVKLVGDTIVPREEVDKLIELKAGEIFSREKLNKTTAAISELLGNEGYAFANVNAVPEIDKEKHTVAFTLYVDPGRKVYVRRINVSGNNLTRDEVIRRELRQLESAQYDAAKVKRSKQRLNQLGYFNEVTIDTPIVPEATDQVDMNVHVTEQKTGSFNIGAGYGQSEGIVVILSLSQSNFLGSGKQFTAEVNTSQSNKVYSLALSNPYATPDGVSLGWNIYQRETDASDLDIGDYATSSYGAGMSMGFPVSETNRINFGLNYEHLELITNDGSPGYVKDFVTQNGNQYNNYPATVSWARDTRDSGSYPTKGWYTRVTGEVSLPFSDLDYFKILGQSQLFIPLSTDYTLMWNIEAGYGDSYGENSYPFYKNFYVGGVNSVRGFKFGTIGPKDEDGNGIGGTRKLVSNLEFLFPMPGVKNDKSMRLSIFADAGAAWGEDADVSIDGLRYSAGAAFTWISPVGPLKLVYAFPLKYEDSDELERFQFQLGKVF</sequence>
<comment type="function">
    <text evidence="8">Part of the outer membrane protein assembly complex, which is involved in assembly and insertion of beta-barrel proteins into the outer membrane.</text>
</comment>
<organism evidence="11 12">
    <name type="scientific">Jeongeupia naejangsanensis</name>
    <dbReference type="NCBI Taxonomy" id="613195"/>
    <lineage>
        <taxon>Bacteria</taxon>
        <taxon>Pseudomonadati</taxon>
        <taxon>Pseudomonadota</taxon>
        <taxon>Betaproteobacteria</taxon>
        <taxon>Neisseriales</taxon>
        <taxon>Chitinibacteraceae</taxon>
        <taxon>Jeongeupia</taxon>
    </lineage>
</organism>
<keyword evidence="5 8" id="KW-0677">Repeat</keyword>
<dbReference type="InterPro" id="IPR000184">
    <property type="entry name" value="Bac_surfAg_D15"/>
</dbReference>
<accession>A0ABS2BFS0</accession>
<dbReference type="InterPro" id="IPR039910">
    <property type="entry name" value="D15-like"/>
</dbReference>
<evidence type="ECO:0000256" key="6">
    <source>
        <dbReference type="ARBA" id="ARBA00023136"/>
    </source>
</evidence>
<comment type="caution">
    <text evidence="11">The sequence shown here is derived from an EMBL/GenBank/DDBJ whole genome shotgun (WGS) entry which is preliminary data.</text>
</comment>
<evidence type="ECO:0000256" key="8">
    <source>
        <dbReference type="HAMAP-Rule" id="MF_01430"/>
    </source>
</evidence>
<feature type="domain" description="POTRA" evidence="10">
    <location>
        <begin position="95"/>
        <end position="175"/>
    </location>
</feature>
<dbReference type="Pfam" id="PF01103">
    <property type="entry name" value="Omp85"/>
    <property type="match status" value="1"/>
</dbReference>
<comment type="subunit">
    <text evidence="8">Part of the Bam complex.</text>
</comment>
<keyword evidence="12" id="KW-1185">Reference proteome</keyword>
<dbReference type="InterPro" id="IPR034746">
    <property type="entry name" value="POTRA"/>
</dbReference>
<evidence type="ECO:0000259" key="10">
    <source>
        <dbReference type="PROSITE" id="PS51779"/>
    </source>
</evidence>
<dbReference type="InterPro" id="IPR023707">
    <property type="entry name" value="OM_assembly_BamA"/>
</dbReference>
<feature type="domain" description="POTRA" evidence="10">
    <location>
        <begin position="178"/>
        <end position="266"/>
    </location>
</feature>
<keyword evidence="7 8" id="KW-0998">Cell outer membrane</keyword>
<evidence type="ECO:0000256" key="7">
    <source>
        <dbReference type="ARBA" id="ARBA00023237"/>
    </source>
</evidence>
<reference evidence="11 12" key="1">
    <citation type="submission" date="2021-01" db="EMBL/GenBank/DDBJ databases">
        <title>Draft Genome Sequence and Polyhydroxyalkanoate Biosynthetic Potential of Jeongeupia naejangsanensis Type Strain DSM 24253.</title>
        <authorList>
            <person name="Turrini P."/>
            <person name="Artuso I."/>
            <person name="Lugli G.A."/>
            <person name="Frangipani E."/>
            <person name="Ventura M."/>
            <person name="Visca P."/>
        </authorList>
    </citation>
    <scope>NUCLEOTIDE SEQUENCE [LARGE SCALE GENOMIC DNA]</scope>
    <source>
        <strain evidence="11 12">DSM 24253</strain>
    </source>
</reference>
<evidence type="ECO:0000313" key="11">
    <source>
        <dbReference type="EMBL" id="MBM3114459.1"/>
    </source>
</evidence>
<feature type="domain" description="POTRA" evidence="10">
    <location>
        <begin position="269"/>
        <end position="347"/>
    </location>
</feature>
<feature type="signal peptide" evidence="8">
    <location>
        <begin position="1"/>
        <end position="23"/>
    </location>
</feature>
<evidence type="ECO:0000313" key="12">
    <source>
        <dbReference type="Proteomes" id="UP000809431"/>
    </source>
</evidence>
<dbReference type="EMBL" id="JAESND010000001">
    <property type="protein sequence ID" value="MBM3114459.1"/>
    <property type="molecule type" value="Genomic_DNA"/>
</dbReference>
<dbReference type="InterPro" id="IPR010827">
    <property type="entry name" value="BamA/TamA_POTRA"/>
</dbReference>
<evidence type="ECO:0000256" key="5">
    <source>
        <dbReference type="ARBA" id="ARBA00022737"/>
    </source>
</evidence>
<dbReference type="HAMAP" id="MF_01430">
    <property type="entry name" value="OM_assembly_BamA"/>
    <property type="match status" value="1"/>
</dbReference>
<dbReference type="PANTHER" id="PTHR12815:SF23">
    <property type="entry name" value="OUTER MEMBRANE PROTEIN ASSEMBLY FACTOR BAMA"/>
    <property type="match status" value="1"/>
</dbReference>
<evidence type="ECO:0000256" key="4">
    <source>
        <dbReference type="ARBA" id="ARBA00022729"/>
    </source>
</evidence>
<dbReference type="PIRSF" id="PIRSF006076">
    <property type="entry name" value="OM_assembly_OMP85"/>
    <property type="match status" value="1"/>
</dbReference>
<keyword evidence="2 8" id="KW-1134">Transmembrane beta strand</keyword>
<keyword evidence="6 8" id="KW-0472">Membrane</keyword>
<comment type="similarity">
    <text evidence="8">Belongs to the BamA family.</text>
</comment>
<feature type="domain" description="POTRA" evidence="10">
    <location>
        <begin position="350"/>
        <end position="424"/>
    </location>
</feature>
<evidence type="ECO:0000256" key="3">
    <source>
        <dbReference type="ARBA" id="ARBA00022692"/>
    </source>
</evidence>
<name>A0ABS2BFS0_9NEIS</name>
<protein>
    <recommendedName>
        <fullName evidence="8 9">Outer membrane protein assembly factor BamA</fullName>
    </recommendedName>
</protein>
<feature type="chain" id="PRO_5044907133" description="Outer membrane protein assembly factor BamA" evidence="8">
    <location>
        <begin position="24"/>
        <end position="761"/>
    </location>
</feature>
<keyword evidence="3 8" id="KW-0812">Transmembrane</keyword>
<gene>
    <name evidence="8 11" type="primary">bamA</name>
    <name evidence="11" type="ORF">JMJ54_01340</name>
</gene>
<evidence type="ECO:0000256" key="9">
    <source>
        <dbReference type="NCBIfam" id="TIGR03303"/>
    </source>
</evidence>
<dbReference type="Gene3D" id="2.40.160.50">
    <property type="entry name" value="membrane protein fhac: a member of the omp85/tpsb transporter family"/>
    <property type="match status" value="1"/>
</dbReference>
<feature type="domain" description="POTRA" evidence="10">
    <location>
        <begin position="27"/>
        <end position="94"/>
    </location>
</feature>